<proteinExistence type="predicted"/>
<dbReference type="AlphaFoldDB" id="A0A2R8CC04"/>
<protein>
    <submittedName>
        <fullName evidence="1">Uncharacterized protein</fullName>
    </submittedName>
</protein>
<organism evidence="1 2">
    <name type="scientific">Falsiruegeria mediterranea M17</name>
    <dbReference type="NCBI Taxonomy" id="1200281"/>
    <lineage>
        <taxon>Bacteria</taxon>
        <taxon>Pseudomonadati</taxon>
        <taxon>Pseudomonadota</taxon>
        <taxon>Alphaproteobacteria</taxon>
        <taxon>Rhodobacterales</taxon>
        <taxon>Roseobacteraceae</taxon>
        <taxon>Falsiruegeria</taxon>
    </lineage>
</organism>
<dbReference type="EMBL" id="ONZG01000009">
    <property type="protein sequence ID" value="SPJ29960.1"/>
    <property type="molecule type" value="Genomic_DNA"/>
</dbReference>
<evidence type="ECO:0000313" key="1">
    <source>
        <dbReference type="EMBL" id="SPJ29960.1"/>
    </source>
</evidence>
<gene>
    <name evidence="1" type="ORF">TRM7615_03487</name>
</gene>
<keyword evidence="2" id="KW-1185">Reference proteome</keyword>
<accession>A0A2R8CC04</accession>
<dbReference type="Proteomes" id="UP000244898">
    <property type="component" value="Unassembled WGS sequence"/>
</dbReference>
<reference evidence="2" key="1">
    <citation type="submission" date="2018-03" db="EMBL/GenBank/DDBJ databases">
        <authorList>
            <person name="Rodrigo-Torres L."/>
            <person name="Arahal R. D."/>
            <person name="Lucena T."/>
        </authorList>
    </citation>
    <scope>NUCLEOTIDE SEQUENCE [LARGE SCALE GENOMIC DNA]</scope>
    <source>
        <strain evidence="2">CECT 7615</strain>
    </source>
</reference>
<sequence>MTSQNSLSDLIFISNILSLSKEGICHAINIFLNKWDQLTMAGALALTEGRGETIPRAFPRVVHYPSQGNLMPFNTYRPDLMGIAEIDRKGPLVCGSWTSLTLTYTAGHFGIDDLGGIKISTRSASDQTSLQFDDPTAPGYTTITASNGAKLNISTARTATSALGATRLTSSA</sequence>
<evidence type="ECO:0000313" key="2">
    <source>
        <dbReference type="Proteomes" id="UP000244898"/>
    </source>
</evidence>
<name>A0A2R8CC04_9RHOB</name>